<dbReference type="GO" id="GO:0016787">
    <property type="term" value="F:hydrolase activity"/>
    <property type="evidence" value="ECO:0007669"/>
    <property type="project" value="UniProtKB-KW"/>
</dbReference>
<sequence length="231" mass="25327">MTLSTGSSDPGWEAVGFDLDGTLFDHRGAATAGVAHLVRSLDRDPDPALTEAWFALETVHFEAWTSGRVSFTEQRRARVREFSALLDRDVPHDPADADALFERYLIGYRRSWRAYEDAAPLLRELREGGVRVGILTNGPEAQQREKLRTTGLDHLVDVVCTAEGIGFSKPDARAFHALVRGLDTPTERIAFIGDHPEQDVAGARAVGIRAGLVRRDGPESRGLRTALATAE</sequence>
<organism evidence="4 5">
    <name type="scientific">Microbacterium sediminicola</name>
    <dbReference type="NCBI Taxonomy" id="415210"/>
    <lineage>
        <taxon>Bacteria</taxon>
        <taxon>Bacillati</taxon>
        <taxon>Actinomycetota</taxon>
        <taxon>Actinomycetes</taxon>
        <taxon>Micrococcales</taxon>
        <taxon>Microbacteriaceae</taxon>
        <taxon>Microbacterium</taxon>
    </lineage>
</organism>
<gene>
    <name evidence="4" type="ORF">GCM10009808_17410</name>
</gene>
<comment type="caution">
    <text evidence="4">The sequence shown here is derived from an EMBL/GenBank/DDBJ whole genome shotgun (WGS) entry which is preliminary data.</text>
</comment>
<dbReference type="RefSeq" id="WP_344071633.1">
    <property type="nucleotide sequence ID" value="NZ_BAAAPL010000002.1"/>
</dbReference>
<evidence type="ECO:0000313" key="5">
    <source>
        <dbReference type="Proteomes" id="UP001501690"/>
    </source>
</evidence>
<dbReference type="SUPFAM" id="SSF56784">
    <property type="entry name" value="HAD-like"/>
    <property type="match status" value="1"/>
</dbReference>
<dbReference type="NCBIfam" id="TIGR01549">
    <property type="entry name" value="HAD-SF-IA-v1"/>
    <property type="match status" value="1"/>
</dbReference>
<dbReference type="PRINTS" id="PR00413">
    <property type="entry name" value="HADHALOGNASE"/>
</dbReference>
<dbReference type="InterPro" id="IPR051400">
    <property type="entry name" value="HAD-like_hydrolase"/>
</dbReference>
<evidence type="ECO:0000313" key="4">
    <source>
        <dbReference type="EMBL" id="GAA1700328.1"/>
    </source>
</evidence>
<protein>
    <submittedName>
        <fullName evidence="4">HAD family hydrolase</fullName>
    </submittedName>
</protein>
<evidence type="ECO:0000256" key="1">
    <source>
        <dbReference type="ARBA" id="ARBA00001946"/>
    </source>
</evidence>
<dbReference type="InterPro" id="IPR036412">
    <property type="entry name" value="HAD-like_sf"/>
</dbReference>
<dbReference type="EMBL" id="BAAAPL010000002">
    <property type="protein sequence ID" value="GAA1700328.1"/>
    <property type="molecule type" value="Genomic_DNA"/>
</dbReference>
<dbReference type="SFLD" id="SFLDG01129">
    <property type="entry name" value="C1.5:_HAD__Beta-PGM__Phosphata"/>
    <property type="match status" value="1"/>
</dbReference>
<keyword evidence="5" id="KW-1185">Reference proteome</keyword>
<dbReference type="Gene3D" id="3.40.50.1000">
    <property type="entry name" value="HAD superfamily/HAD-like"/>
    <property type="match status" value="1"/>
</dbReference>
<keyword evidence="2 4" id="KW-0378">Hydrolase</keyword>
<dbReference type="InterPro" id="IPR006439">
    <property type="entry name" value="HAD-SF_hydro_IA"/>
</dbReference>
<accession>A0ABN2I8D0</accession>
<comment type="cofactor">
    <cofactor evidence="1">
        <name>Mg(2+)</name>
        <dbReference type="ChEBI" id="CHEBI:18420"/>
    </cofactor>
</comment>
<dbReference type="InterPro" id="IPR023214">
    <property type="entry name" value="HAD_sf"/>
</dbReference>
<dbReference type="Gene3D" id="1.20.120.710">
    <property type="entry name" value="Haloacid dehalogenase hydrolase-like domain"/>
    <property type="match status" value="1"/>
</dbReference>
<dbReference type="PANTHER" id="PTHR46470">
    <property type="entry name" value="N-ACYLNEURAMINATE-9-PHOSPHATASE"/>
    <property type="match status" value="1"/>
</dbReference>
<name>A0ABN2I8D0_9MICO</name>
<dbReference type="Pfam" id="PF00702">
    <property type="entry name" value="Hydrolase"/>
    <property type="match status" value="1"/>
</dbReference>
<evidence type="ECO:0000256" key="3">
    <source>
        <dbReference type="ARBA" id="ARBA00022842"/>
    </source>
</evidence>
<dbReference type="PANTHER" id="PTHR46470:SF4">
    <property type="entry name" value="5-AMINO-6-(5-PHOSPHO-D-RIBITYLAMINO)URACIL PHOSPHATASE YIGB"/>
    <property type="match status" value="1"/>
</dbReference>
<dbReference type="SFLD" id="SFLDS00003">
    <property type="entry name" value="Haloacid_Dehalogenase"/>
    <property type="match status" value="1"/>
</dbReference>
<keyword evidence="3" id="KW-0460">Magnesium</keyword>
<dbReference type="Proteomes" id="UP001501690">
    <property type="component" value="Unassembled WGS sequence"/>
</dbReference>
<proteinExistence type="predicted"/>
<reference evidence="4 5" key="1">
    <citation type="journal article" date="2019" name="Int. J. Syst. Evol. Microbiol.">
        <title>The Global Catalogue of Microorganisms (GCM) 10K type strain sequencing project: providing services to taxonomists for standard genome sequencing and annotation.</title>
        <authorList>
            <consortium name="The Broad Institute Genomics Platform"/>
            <consortium name="The Broad Institute Genome Sequencing Center for Infectious Disease"/>
            <person name="Wu L."/>
            <person name="Ma J."/>
        </authorList>
    </citation>
    <scope>NUCLEOTIDE SEQUENCE [LARGE SCALE GENOMIC DNA]</scope>
    <source>
        <strain evidence="4 5">JCM 15577</strain>
    </source>
</reference>
<evidence type="ECO:0000256" key="2">
    <source>
        <dbReference type="ARBA" id="ARBA00022801"/>
    </source>
</evidence>